<name>A0AAC9UI35_9GAMM</name>
<dbReference type="KEGG" id="png:PNIG_a2059"/>
<reference evidence="1 2" key="1">
    <citation type="submission" date="2015-03" db="EMBL/GenBank/DDBJ databases">
        <authorList>
            <person name="Xie B.-B."/>
            <person name="Rong J.-C."/>
            <person name="Qin Q.-L."/>
            <person name="Zhang Y.-Z."/>
        </authorList>
    </citation>
    <scope>NUCLEOTIDE SEQUENCE [LARGE SCALE GENOMIC DNA]</scope>
    <source>
        <strain evidence="1 2">KMM 661</strain>
    </source>
</reference>
<gene>
    <name evidence="1" type="ORF">PNIG_a2059</name>
</gene>
<proteinExistence type="predicted"/>
<dbReference type="AlphaFoldDB" id="A0AAC9UI35"/>
<dbReference type="Proteomes" id="UP000198329">
    <property type="component" value="Chromosome I"/>
</dbReference>
<dbReference type="EMBL" id="CP011036">
    <property type="protein sequence ID" value="ASM54119.1"/>
    <property type="molecule type" value="Genomic_DNA"/>
</dbReference>
<evidence type="ECO:0000313" key="1">
    <source>
        <dbReference type="EMBL" id="ASM54119.1"/>
    </source>
</evidence>
<accession>A0AAC9UI35</accession>
<dbReference type="GeneID" id="300941766"/>
<evidence type="ECO:0000313" key="2">
    <source>
        <dbReference type="Proteomes" id="UP000198329"/>
    </source>
</evidence>
<keyword evidence="2" id="KW-1185">Reference proteome</keyword>
<sequence>MAAYTANQVSINNGQKNVVVNSNESPEGVSKGDFIHVGTFTPMEINRTYVDSSGKHVIELLKAWGNSNQSNQPAIVIPTTVQFKDTVKALQTANRLLNDNTQAMQDWQTKTGTVAFVDAAGVSQSIKTLKQMQIENDALHPYPWAMRKVEFEAKRKQNNEMFAASGFVHFGKRLDSSSYETINEGMYSGSVSSGSYLDGLNLGVTEGTSLGSGLSKSNTPSINIAGVITKIDRLSSLQVNIGNIVKFPPAEKGDRTYDSATGLSVTHATSGIAFSSETETNKVVTERVDMWGFEAFLRELTDEDPFVYQYGLIQSLATTINGVSTSNDTKRPAMYFSWYEGDIESRGKGVNWQAASETTRIKIARDPLNNIYFDDVTGKFYQWCIRGRSFAGAGNGDWLNLESPTGGLQFANPVPTYIGSHGALDTAYTYSPPTSSYRYWGPLASNASPSAETGVNSNNAPFSSSANGVCYFLVCGTVSRLNQGAYHPSFNPMGAGTFRSATNLGHRPWYHRDIASNIRSKSTCFSGVLGALGLDTADGRIISAFSGRPDGRFYDAIYASGQGGVCRDMRYSAWGLTKQDFSEGDLKIKAGVYRGREAAKFIKIHKTTLNAKVSTNKNIIISGQAFPEVHKLNIYVNTHKNSYIVDSAGTTFPLGRSIYNGSDTYLNSPEGTSWENPPVISGGYYLIVASERGFSLSGDYTATEVIGSPSEIILCEGLKHGWLGSWNPILPNGYSIPRGMLRKVIAWLPVRRTENKGNDWSIHTISSLAVFDTTNNSASFPSLPASSILVLNYTTPSRMTEGSLNSMVEGGMSGVGSIMFGDTHDTRAGNGLMYSLIGEIGTSTVTKNKAVEVPWLRCAIFPINGFIDINSLMEHAPAPLIAPSNNSSAFKALNYNVVENQQGFINYAYTELKHDGTDWGDDGKINIVDNQSTRTDDNGNTVVYGTARIVEPIGWIKNDK</sequence>
<dbReference type="RefSeq" id="WP_089368313.1">
    <property type="nucleotide sequence ID" value="NZ_BJXZ01000023.1"/>
</dbReference>
<organism evidence="1 2">
    <name type="scientific">Pseudoalteromonas nigrifaciens</name>
    <dbReference type="NCBI Taxonomy" id="28109"/>
    <lineage>
        <taxon>Bacteria</taxon>
        <taxon>Pseudomonadati</taxon>
        <taxon>Pseudomonadota</taxon>
        <taxon>Gammaproteobacteria</taxon>
        <taxon>Alteromonadales</taxon>
        <taxon>Pseudoalteromonadaceae</taxon>
        <taxon>Pseudoalteromonas</taxon>
    </lineage>
</organism>
<protein>
    <submittedName>
        <fullName evidence="1">Uncharacterized protein</fullName>
    </submittedName>
</protein>